<feature type="transmembrane region" description="Helical" evidence="11">
    <location>
        <begin position="544"/>
        <end position="565"/>
    </location>
</feature>
<dbReference type="Gene3D" id="3.40.50.300">
    <property type="entry name" value="P-loop containing nucleotide triphosphate hydrolases"/>
    <property type="match status" value="2"/>
</dbReference>
<dbReference type="STRING" id="1220924.W2S9E7"/>
<name>W2S9E7_CYPE1</name>
<dbReference type="PANTHER" id="PTHR19241">
    <property type="entry name" value="ATP-BINDING CASSETTE TRANSPORTER"/>
    <property type="match status" value="1"/>
</dbReference>
<feature type="domain" description="ABC transporter" evidence="12">
    <location>
        <begin position="869"/>
        <end position="1111"/>
    </location>
</feature>
<dbReference type="InterPro" id="IPR027417">
    <property type="entry name" value="P-loop_NTPase"/>
</dbReference>
<dbReference type="HOGENOM" id="CLU_000604_35_0_1"/>
<dbReference type="FunFam" id="3.40.50.300:FF:000054">
    <property type="entry name" value="ABC multidrug transporter atrF"/>
    <property type="match status" value="1"/>
</dbReference>
<comment type="similarity">
    <text evidence="2">Belongs to the ABC transporter superfamily. ABCG family. PDR (TC 3.A.1.205) subfamily.</text>
</comment>
<dbReference type="InterPro" id="IPR034001">
    <property type="entry name" value="ABCG_PDR_1"/>
</dbReference>
<feature type="compositionally biased region" description="Basic and acidic residues" evidence="10">
    <location>
        <begin position="25"/>
        <end position="56"/>
    </location>
</feature>
<dbReference type="Pfam" id="PF14510">
    <property type="entry name" value="ABC_trans_N"/>
    <property type="match status" value="1"/>
</dbReference>
<evidence type="ECO:0000256" key="10">
    <source>
        <dbReference type="SAM" id="MobiDB-lite"/>
    </source>
</evidence>
<reference evidence="13 14" key="1">
    <citation type="submission" date="2013-03" db="EMBL/GenBank/DDBJ databases">
        <title>The Genome Sequence of Phialophora europaea CBS 101466.</title>
        <authorList>
            <consortium name="The Broad Institute Genomics Platform"/>
            <person name="Cuomo C."/>
            <person name="de Hoog S."/>
            <person name="Gorbushina A."/>
            <person name="Walker B."/>
            <person name="Young S.K."/>
            <person name="Zeng Q."/>
            <person name="Gargeya S."/>
            <person name="Fitzgerald M."/>
            <person name="Haas B."/>
            <person name="Abouelleil A."/>
            <person name="Allen A.W."/>
            <person name="Alvarado L."/>
            <person name="Arachchi H.M."/>
            <person name="Berlin A.M."/>
            <person name="Chapman S.B."/>
            <person name="Gainer-Dewar J."/>
            <person name="Goldberg J."/>
            <person name="Griggs A."/>
            <person name="Gujja S."/>
            <person name="Hansen M."/>
            <person name="Howarth C."/>
            <person name="Imamovic A."/>
            <person name="Ireland A."/>
            <person name="Larimer J."/>
            <person name="McCowan C."/>
            <person name="Murphy C."/>
            <person name="Pearson M."/>
            <person name="Poon T.W."/>
            <person name="Priest M."/>
            <person name="Roberts A."/>
            <person name="Saif S."/>
            <person name="Shea T."/>
            <person name="Sisk P."/>
            <person name="Sykes S."/>
            <person name="Wortman J."/>
            <person name="Nusbaum C."/>
            <person name="Birren B."/>
        </authorList>
    </citation>
    <scope>NUCLEOTIDE SEQUENCE [LARGE SCALE GENOMIC DNA]</scope>
    <source>
        <strain evidence="13 14">CBS 101466</strain>
    </source>
</reference>
<keyword evidence="5" id="KW-0547">Nucleotide-binding</keyword>
<dbReference type="SMART" id="SM00382">
    <property type="entry name" value="AAA"/>
    <property type="match status" value="2"/>
</dbReference>
<evidence type="ECO:0000256" key="2">
    <source>
        <dbReference type="ARBA" id="ARBA00006012"/>
    </source>
</evidence>
<keyword evidence="4 11" id="KW-0812">Transmembrane</keyword>
<feature type="transmembrane region" description="Helical" evidence="11">
    <location>
        <begin position="619"/>
        <end position="647"/>
    </location>
</feature>
<accession>W2S9E7</accession>
<dbReference type="InterPro" id="IPR029481">
    <property type="entry name" value="ABC_trans_N"/>
</dbReference>
<feature type="region of interest" description="Disordered" evidence="10">
    <location>
        <begin position="1"/>
        <end position="74"/>
    </location>
</feature>
<evidence type="ECO:0000256" key="9">
    <source>
        <dbReference type="SAM" id="Coils"/>
    </source>
</evidence>
<evidence type="ECO:0000256" key="6">
    <source>
        <dbReference type="ARBA" id="ARBA00022840"/>
    </source>
</evidence>
<dbReference type="InterPro" id="IPR013525">
    <property type="entry name" value="ABC2_TM"/>
</dbReference>
<organism evidence="13 14">
    <name type="scientific">Cyphellophora europaea (strain CBS 101466)</name>
    <name type="common">Phialophora europaea</name>
    <dbReference type="NCBI Taxonomy" id="1220924"/>
    <lineage>
        <taxon>Eukaryota</taxon>
        <taxon>Fungi</taxon>
        <taxon>Dikarya</taxon>
        <taxon>Ascomycota</taxon>
        <taxon>Pezizomycotina</taxon>
        <taxon>Eurotiomycetes</taxon>
        <taxon>Chaetothyriomycetidae</taxon>
        <taxon>Chaetothyriales</taxon>
        <taxon>Cyphellophoraceae</taxon>
        <taxon>Cyphellophora</taxon>
    </lineage>
</organism>
<feature type="transmembrane region" description="Helical" evidence="11">
    <location>
        <begin position="1318"/>
        <end position="1339"/>
    </location>
</feature>
<gene>
    <name evidence="13" type="ORF">HMPREF1541_10328</name>
</gene>
<dbReference type="Pfam" id="PF19055">
    <property type="entry name" value="ABC2_membrane_7"/>
    <property type="match status" value="1"/>
</dbReference>
<dbReference type="VEuPathDB" id="FungiDB:HMPREF1541_10328"/>
<evidence type="ECO:0000256" key="5">
    <source>
        <dbReference type="ARBA" id="ARBA00022741"/>
    </source>
</evidence>
<dbReference type="InterPro" id="IPR043926">
    <property type="entry name" value="ABCG_dom"/>
</dbReference>
<dbReference type="eggNOG" id="KOG0065">
    <property type="taxonomic scope" value="Eukaryota"/>
</dbReference>
<feature type="compositionally biased region" description="Polar residues" evidence="10">
    <location>
        <begin position="59"/>
        <end position="72"/>
    </location>
</feature>
<dbReference type="GO" id="GO:0016887">
    <property type="term" value="F:ATP hydrolysis activity"/>
    <property type="evidence" value="ECO:0007669"/>
    <property type="project" value="InterPro"/>
</dbReference>
<evidence type="ECO:0000256" key="4">
    <source>
        <dbReference type="ARBA" id="ARBA00022692"/>
    </source>
</evidence>
<evidence type="ECO:0000256" key="1">
    <source>
        <dbReference type="ARBA" id="ARBA00004141"/>
    </source>
</evidence>
<keyword evidence="8 11" id="KW-0472">Membrane</keyword>
<sequence length="1496" mass="167331">MADAVSKELGLNKPTHQHGASASDHTQEKVGSEPPRSDVDTVGDLEHDYEKGREAVRTASRNSHGLAHTQSGVDVEQAERDFAELSKQFSAHSRRMSRTYSHAKASIAQDVEKAVSSEATSEEAWDLEETLRGAREADYEAGIKSKYIGVIWDKLTVRGIGGVKNFVKVFPDAFVDFFNVPGTIMHLLGYGKKGREFDILNNFRGVTKPGEMVLVLGRPGSGCTTFLKVIANQRYGYTGIDGEVLYGPFDAATFEKRFRGEAVYNQEDDVHHPSLTVGQTLGFALDTKTPGKRPNGMSKKDFKDAIIKLLLKMFNIEHTINTVVGNPFIRGVSGGERKRVSIAEMMVTRATVCAWDNSTRGLDASTASDYAKSLRIMTNIYKTTTFVSLYQASETIYNQFDKVMVVSEGKQVFFGPAKEARAYFEGLGFLEKPRQTTPDYLTGCTDEFEREYKPGRSAENAPSTAESFVEAFNKSEYATRLEQEMADYRKSINEEKQIYEDFQAAHKDAKRRHTPKHSVYSVPFYLQMWALMQRQFLIKWQDKFSLVVSWITSIVIAIITGTVWLDQPQTSAGAFTRGGVIFIALLFNAFQAFAELASTMLGRPIVNKHRAFTFHRPSALWLAQILVDLAFASVQIFVFSIIVYFMTGLVRDAGAFFVFTLIIITGYLCMTLFFRTIGCLCPDFDYAIKFAAVIITLFVITSGYIIQYQSQQVWLRWIFYINTLGLGFSAMMMNEFSRLTMECTSESLIPSGPGYDNLENQVCTLPGSRAGSDVVSGSDYITTAFSYDPSDLWRNFGIIVALIAFFLFTNATLGEYVKYGAGGRTVTYFQKENKERKELNAKLQQRKKQRQNKEATEDSELNIASKAVLTWENLTYDVPTPAGQLRLLKDVFGYVKPGQLTALMGASGAGKTTLLDVLAARKNIGVIGGDILVDGEKPGIAFQRGTSYAEQLDVHESTQTVREALRFSANLRQPYETPREEKYTYVEEVLSLLELENLADAIIGTPESGLSVEERKRVTIGVELAAKPQLLLFLDEPTSGLDSQSAFNIVRFLRKLAAAGQAILCTIHQPNSALFENFDRLLLLQKGGETVYFGEIGKDAHVLLDYLHRHGADCPADVNPAEYMLDAIGAGIAARVGDRDWGEIWRSSPECAATKDAIVAMKRERQHEIANTSQPEQKEYATPLWHQIKIVSWRTHLAFWRSPNYGFTRLFNHVAIALLSGLAFLQLDDSRSSLQYRIFVIFQVTIIPALILAQVEPMYDLSRLIFYRESAAKAYKQFPFAFAMVQAEMPYSLLCTLGFFFPIYYLSGFNGSSDRAGYQFFMVLITELFSVTLGQMVAALTPSSFISSLINPFIVIVFALFCGVTIPKPQIPGFWRAWLYELDPFTRLVSGMVTTELHGLPVNCRPHELNSFPAPAGQDCGDYMAEFFGSGGPGYLASNVSEVCEYCAYRVGDQFFGPLQISFADRWRDLGIFAAFIASNLILLFIGSRYLNFNRR</sequence>
<evidence type="ECO:0000313" key="14">
    <source>
        <dbReference type="Proteomes" id="UP000030752"/>
    </source>
</evidence>
<feature type="transmembrane region" description="Helical" evidence="11">
    <location>
        <begin position="1210"/>
        <end position="1227"/>
    </location>
</feature>
<feature type="coiled-coil region" evidence="9">
    <location>
        <begin position="478"/>
        <end position="512"/>
    </location>
</feature>
<feature type="transmembrane region" description="Helical" evidence="11">
    <location>
        <begin position="1470"/>
        <end position="1491"/>
    </location>
</feature>
<evidence type="ECO:0000256" key="11">
    <source>
        <dbReference type="SAM" id="Phobius"/>
    </source>
</evidence>
<keyword evidence="6" id="KW-0067">ATP-binding</keyword>
<feature type="transmembrane region" description="Helical" evidence="11">
    <location>
        <begin position="577"/>
        <end position="598"/>
    </location>
</feature>
<feature type="domain" description="ABC transporter" evidence="12">
    <location>
        <begin position="185"/>
        <end position="433"/>
    </location>
</feature>
<feature type="transmembrane region" description="Helical" evidence="11">
    <location>
        <begin position="1234"/>
        <end position="1255"/>
    </location>
</feature>
<evidence type="ECO:0000259" key="12">
    <source>
        <dbReference type="PROSITE" id="PS50893"/>
    </source>
</evidence>
<dbReference type="InterPro" id="IPR003593">
    <property type="entry name" value="AAA+_ATPase"/>
</dbReference>
<keyword evidence="3" id="KW-0813">Transport</keyword>
<dbReference type="CDD" id="cd03233">
    <property type="entry name" value="ABCG_PDR_domain1"/>
    <property type="match status" value="1"/>
</dbReference>
<dbReference type="InParanoid" id="W2S9E7"/>
<keyword evidence="9" id="KW-0175">Coiled coil</keyword>
<feature type="coiled-coil region" evidence="9">
    <location>
        <begin position="829"/>
        <end position="859"/>
    </location>
</feature>
<keyword evidence="14" id="KW-1185">Reference proteome</keyword>
<dbReference type="InterPro" id="IPR017871">
    <property type="entry name" value="ABC_transporter-like_CS"/>
</dbReference>
<evidence type="ECO:0000256" key="7">
    <source>
        <dbReference type="ARBA" id="ARBA00022989"/>
    </source>
</evidence>
<feature type="transmembrane region" description="Helical" evidence="11">
    <location>
        <begin position="713"/>
        <end position="732"/>
    </location>
</feature>
<dbReference type="OrthoDB" id="245989at2759"/>
<dbReference type="Pfam" id="PF00005">
    <property type="entry name" value="ABC_tran"/>
    <property type="match status" value="2"/>
</dbReference>
<feature type="transmembrane region" description="Helical" evidence="11">
    <location>
        <begin position="792"/>
        <end position="809"/>
    </location>
</feature>
<dbReference type="Pfam" id="PF01061">
    <property type="entry name" value="ABC2_membrane"/>
    <property type="match status" value="2"/>
</dbReference>
<dbReference type="InterPro" id="IPR003439">
    <property type="entry name" value="ABC_transporter-like_ATP-bd"/>
</dbReference>
<dbReference type="GeneID" id="19977667"/>
<dbReference type="GO" id="GO:0005524">
    <property type="term" value="F:ATP binding"/>
    <property type="evidence" value="ECO:0007669"/>
    <property type="project" value="UniProtKB-KW"/>
</dbReference>
<dbReference type="GO" id="GO:0016020">
    <property type="term" value="C:membrane"/>
    <property type="evidence" value="ECO:0007669"/>
    <property type="project" value="UniProtKB-SubCell"/>
</dbReference>
<dbReference type="PROSITE" id="PS50893">
    <property type="entry name" value="ABC_TRANSPORTER_2"/>
    <property type="match status" value="2"/>
</dbReference>
<protein>
    <recommendedName>
        <fullName evidence="12">ABC transporter domain-containing protein</fullName>
    </recommendedName>
</protein>
<dbReference type="EMBL" id="KB822714">
    <property type="protein sequence ID" value="ETN44658.1"/>
    <property type="molecule type" value="Genomic_DNA"/>
</dbReference>
<dbReference type="PROSITE" id="PS00211">
    <property type="entry name" value="ABC_TRANSPORTER_1"/>
    <property type="match status" value="1"/>
</dbReference>
<proteinExistence type="inferred from homology"/>
<evidence type="ECO:0000256" key="3">
    <source>
        <dbReference type="ARBA" id="ARBA00022448"/>
    </source>
</evidence>
<dbReference type="FunFam" id="3.40.50.300:FF:001010">
    <property type="entry name" value="ABC multidrug transporter (Eurofung)"/>
    <property type="match status" value="1"/>
</dbReference>
<feature type="transmembrane region" description="Helical" evidence="11">
    <location>
        <begin position="686"/>
        <end position="707"/>
    </location>
</feature>
<keyword evidence="7 11" id="KW-1133">Transmembrane helix</keyword>
<dbReference type="SUPFAM" id="SSF52540">
    <property type="entry name" value="P-loop containing nucleoside triphosphate hydrolases"/>
    <property type="match status" value="2"/>
</dbReference>
<dbReference type="InterPro" id="IPR010929">
    <property type="entry name" value="PDR_CDR_ABC"/>
</dbReference>
<dbReference type="GO" id="GO:0140359">
    <property type="term" value="F:ABC-type transporter activity"/>
    <property type="evidence" value="ECO:0007669"/>
    <property type="project" value="InterPro"/>
</dbReference>
<evidence type="ECO:0000313" key="13">
    <source>
        <dbReference type="EMBL" id="ETN44658.1"/>
    </source>
</evidence>
<feature type="transmembrane region" description="Helical" evidence="11">
    <location>
        <begin position="653"/>
        <end position="674"/>
    </location>
</feature>
<dbReference type="Proteomes" id="UP000030752">
    <property type="component" value="Unassembled WGS sequence"/>
</dbReference>
<dbReference type="InterPro" id="IPR034003">
    <property type="entry name" value="ABCG_PDR_2"/>
</dbReference>
<feature type="transmembrane region" description="Helical" evidence="11">
    <location>
        <begin position="1345"/>
        <end position="1366"/>
    </location>
</feature>
<dbReference type="CDD" id="cd03232">
    <property type="entry name" value="ABCG_PDR_domain2"/>
    <property type="match status" value="1"/>
</dbReference>
<comment type="subcellular location">
    <subcellularLocation>
        <location evidence="1">Membrane</location>
        <topology evidence="1">Multi-pass membrane protein</topology>
    </subcellularLocation>
</comment>
<feature type="transmembrane region" description="Helical" evidence="11">
    <location>
        <begin position="1289"/>
        <end position="1306"/>
    </location>
</feature>
<dbReference type="RefSeq" id="XP_008713221.1">
    <property type="nucleotide sequence ID" value="XM_008714999.1"/>
</dbReference>
<evidence type="ECO:0000256" key="8">
    <source>
        <dbReference type="ARBA" id="ARBA00023136"/>
    </source>
</evidence>
<dbReference type="Pfam" id="PF06422">
    <property type="entry name" value="PDR_CDR"/>
    <property type="match status" value="1"/>
</dbReference>